<evidence type="ECO:0000259" key="2">
    <source>
        <dbReference type="Pfam" id="PF12708"/>
    </source>
</evidence>
<gene>
    <name evidence="3" type="ORF">QBC42DRAFT_327612</name>
</gene>
<organism evidence="3 4">
    <name type="scientific">Cladorrhinum samala</name>
    <dbReference type="NCBI Taxonomy" id="585594"/>
    <lineage>
        <taxon>Eukaryota</taxon>
        <taxon>Fungi</taxon>
        <taxon>Dikarya</taxon>
        <taxon>Ascomycota</taxon>
        <taxon>Pezizomycotina</taxon>
        <taxon>Sordariomycetes</taxon>
        <taxon>Sordariomycetidae</taxon>
        <taxon>Sordariales</taxon>
        <taxon>Podosporaceae</taxon>
        <taxon>Cladorrhinum</taxon>
    </lineage>
</organism>
<evidence type="ECO:0000313" key="3">
    <source>
        <dbReference type="EMBL" id="KAK4466304.1"/>
    </source>
</evidence>
<dbReference type="PANTHER" id="PTHR33928:SF2">
    <property type="entry name" value="PECTATE LYASE SUPERFAMILY PROTEIN DOMAIN-CONTAINING PROTEIN-RELATED"/>
    <property type="match status" value="1"/>
</dbReference>
<dbReference type="EMBL" id="MU864932">
    <property type="protein sequence ID" value="KAK4466304.1"/>
    <property type="molecule type" value="Genomic_DNA"/>
</dbReference>
<dbReference type="AlphaFoldDB" id="A0AAV9I1U5"/>
<feature type="domain" description="Rhamnogalacturonase A/B/Epimerase-like pectate lyase" evidence="2">
    <location>
        <begin position="54"/>
        <end position="274"/>
    </location>
</feature>
<dbReference type="GO" id="GO:0004650">
    <property type="term" value="F:polygalacturonase activity"/>
    <property type="evidence" value="ECO:0007669"/>
    <property type="project" value="InterPro"/>
</dbReference>
<feature type="domain" description="Rhamnogalacturonase A/B/Epimerase-like pectate lyase" evidence="2">
    <location>
        <begin position="396"/>
        <end position="460"/>
    </location>
</feature>
<dbReference type="InterPro" id="IPR012334">
    <property type="entry name" value="Pectin_lyas_fold"/>
</dbReference>
<dbReference type="FunFam" id="2.160.20.10:FF:000049">
    <property type="entry name" value="Putative exo-beta-1,3-glucanase"/>
    <property type="match status" value="1"/>
</dbReference>
<proteinExistence type="predicted"/>
<dbReference type="PANTHER" id="PTHR33928">
    <property type="entry name" value="POLYGALACTURONASE QRT3"/>
    <property type="match status" value="1"/>
</dbReference>
<sequence length="774" mass="81287">MRLLFSLLALTFGAANAGPLAAPQAVNATGYWYENIQHNGISAAIPNGKNWVVFRNVKDYGAKGDGTTDDTAAIQRAISTGDSTGTRDTAHFGSTGQPAVVYFPAGTYLVSSTINNPVGTVLTGDPTNRATIKAAASFTGANVVFGHDKTFTGLNGFFHSIRNLVLDSTAVPASRTIALLEWSVSQNNLLSNVLFNMPVGAATHTGITTQGPNSPLIINDLEFRGGGFGIQLATTQYHLKNLVFKNVQTGVRLVSVLQATAQGMRFEGCSVGIDASTASGMLSLIDSSATNTSVVVSAAEMTASSVKGSLVLENVNVDSTVAATIKIGTTTTLTGSVKPGTAWIRGNTYAANSTTAAHASGQLVPVSRPATLVDPTTGSYPALPPPTYADVALSSFINVKTVAAHPVAGDGVTDDTAAIQAILNDAAAAGKLVFFPHGIYILTDTVVVPTGSRLVGEAWTQLSASGAKFADAKKPRVMLQIGAKRGDKGVVQMSDFILTVADVLPGAVLMQVNAAGEKPGDVGFWNCHFRVGGAIGSKVRGEQCAKPETCVAARLTLHLTDKSSSYWENVWSWTADHDLDSTGTAENGVYPAAAGGFLIESKKGTWLLGMGVEHNVLYQVNIHKAENIFIGLQQGEAPYWQGNGTTLQAPAPWTQTLLNSDPDFAWCGADDAMCRAGLYQIITKSKNLNIYSSGFWNFVAGPSRTFCADDCQDNAALYESNEKLFVYGLTTINNKNMILELKGKTATPVATRAANTGGIIDGLFRSATVAAFFR</sequence>
<evidence type="ECO:0000313" key="4">
    <source>
        <dbReference type="Proteomes" id="UP001321749"/>
    </source>
</evidence>
<feature type="signal peptide" evidence="1">
    <location>
        <begin position="1"/>
        <end position="17"/>
    </location>
</feature>
<keyword evidence="1" id="KW-0732">Signal</keyword>
<accession>A0AAV9I1U5</accession>
<reference evidence="3" key="2">
    <citation type="submission" date="2023-06" db="EMBL/GenBank/DDBJ databases">
        <authorList>
            <consortium name="Lawrence Berkeley National Laboratory"/>
            <person name="Mondo S.J."/>
            <person name="Hensen N."/>
            <person name="Bonometti L."/>
            <person name="Westerberg I."/>
            <person name="Brannstrom I.O."/>
            <person name="Guillou S."/>
            <person name="Cros-Aarteil S."/>
            <person name="Calhoun S."/>
            <person name="Haridas S."/>
            <person name="Kuo A."/>
            <person name="Pangilinan J."/>
            <person name="Riley R."/>
            <person name="Labutti K."/>
            <person name="Andreopoulos B."/>
            <person name="Lipzen A."/>
            <person name="Chen C."/>
            <person name="Yanf M."/>
            <person name="Daum C."/>
            <person name="Ng V."/>
            <person name="Clum A."/>
            <person name="Steindorff A."/>
            <person name="Ohm R."/>
            <person name="Martin F."/>
            <person name="Silar P."/>
            <person name="Natvig D."/>
            <person name="Lalanne C."/>
            <person name="Gautier V."/>
            <person name="Ament-Velasquez S.L."/>
            <person name="Kruys A."/>
            <person name="Hutchinson M.I."/>
            <person name="Powell A.J."/>
            <person name="Barry K."/>
            <person name="Miller A.N."/>
            <person name="Grigoriev I.V."/>
            <person name="Debuchy R."/>
            <person name="Gladieux P."/>
            <person name="Thoren M.H."/>
            <person name="Johannesson H."/>
        </authorList>
    </citation>
    <scope>NUCLEOTIDE SEQUENCE</scope>
    <source>
        <strain evidence="3">PSN324</strain>
    </source>
</reference>
<protein>
    <submittedName>
        <fullName evidence="3">Glucan endo-1,3-beta-glucosidase</fullName>
    </submittedName>
</protein>
<evidence type="ECO:0000256" key="1">
    <source>
        <dbReference type="SAM" id="SignalP"/>
    </source>
</evidence>
<dbReference type="InterPro" id="IPR011050">
    <property type="entry name" value="Pectin_lyase_fold/virulence"/>
</dbReference>
<dbReference type="InterPro" id="IPR024535">
    <property type="entry name" value="RHGA/B-epi-like_pectate_lyase"/>
</dbReference>
<reference evidence="3" key="1">
    <citation type="journal article" date="2023" name="Mol. Phylogenet. Evol.">
        <title>Genome-scale phylogeny and comparative genomics of the fungal order Sordariales.</title>
        <authorList>
            <person name="Hensen N."/>
            <person name="Bonometti L."/>
            <person name="Westerberg I."/>
            <person name="Brannstrom I.O."/>
            <person name="Guillou S."/>
            <person name="Cros-Aarteil S."/>
            <person name="Calhoun S."/>
            <person name="Haridas S."/>
            <person name="Kuo A."/>
            <person name="Mondo S."/>
            <person name="Pangilinan J."/>
            <person name="Riley R."/>
            <person name="LaButti K."/>
            <person name="Andreopoulos B."/>
            <person name="Lipzen A."/>
            <person name="Chen C."/>
            <person name="Yan M."/>
            <person name="Daum C."/>
            <person name="Ng V."/>
            <person name="Clum A."/>
            <person name="Steindorff A."/>
            <person name="Ohm R.A."/>
            <person name="Martin F."/>
            <person name="Silar P."/>
            <person name="Natvig D.O."/>
            <person name="Lalanne C."/>
            <person name="Gautier V."/>
            <person name="Ament-Velasquez S.L."/>
            <person name="Kruys A."/>
            <person name="Hutchinson M.I."/>
            <person name="Powell A.J."/>
            <person name="Barry K."/>
            <person name="Miller A.N."/>
            <person name="Grigoriev I.V."/>
            <person name="Debuchy R."/>
            <person name="Gladieux P."/>
            <person name="Hiltunen Thoren M."/>
            <person name="Johannesson H."/>
        </authorList>
    </citation>
    <scope>NUCLEOTIDE SEQUENCE</scope>
    <source>
        <strain evidence="3">PSN324</strain>
    </source>
</reference>
<feature type="chain" id="PRO_5043350655" evidence="1">
    <location>
        <begin position="18"/>
        <end position="774"/>
    </location>
</feature>
<dbReference type="Gene3D" id="2.160.20.10">
    <property type="entry name" value="Single-stranded right-handed beta-helix, Pectin lyase-like"/>
    <property type="match status" value="2"/>
</dbReference>
<keyword evidence="4" id="KW-1185">Reference proteome</keyword>
<dbReference type="Pfam" id="PF12708">
    <property type="entry name" value="Pect-lyase_RHGA_epim"/>
    <property type="match status" value="2"/>
</dbReference>
<dbReference type="CDD" id="cd23668">
    <property type="entry name" value="GH55_beta13glucanase-like"/>
    <property type="match status" value="1"/>
</dbReference>
<comment type="caution">
    <text evidence="3">The sequence shown here is derived from an EMBL/GenBank/DDBJ whole genome shotgun (WGS) entry which is preliminary data.</text>
</comment>
<dbReference type="Proteomes" id="UP001321749">
    <property type="component" value="Unassembled WGS sequence"/>
</dbReference>
<name>A0AAV9I1U5_9PEZI</name>
<dbReference type="InterPro" id="IPR039279">
    <property type="entry name" value="QRT3-like"/>
</dbReference>
<dbReference type="SUPFAM" id="SSF51126">
    <property type="entry name" value="Pectin lyase-like"/>
    <property type="match status" value="2"/>
</dbReference>